<sequence length="363" mass="40300">MYSDAVVNDSFSEAKLKFASEAPYQAPKPGAEFGQGKGARSQKGSNGGKAPTKPGKVSEEMSQTQGVDRIDMLAVCELGPIVVGRVRFPMPARHSPKPTKNGRVKRSEEARRRRRAKERDRQRRGNEECAKLDRQLGDLERVNGWHGSTRIVSVGHPGRPPDQESTISPRGPRWVKLPREQQAGFEWAAVEKAVEKSAERVRSEWCSLLGCESRVARSGSPLRPPLLRALSRVFLEGNCEDDSIIDEIDFGVNIGIPGHPISLFERDTFRNYESARELPGEVRRELERSVERGHMVKLAEGEEPPPGAIISKIALVEKPNRNPRAFRLINDMRRSGLNDLVTSQGNSGGTRSGSGFWSFMVLT</sequence>
<feature type="compositionally biased region" description="Basic residues" evidence="1">
    <location>
        <begin position="94"/>
        <end position="104"/>
    </location>
</feature>
<accession>A0A7J6N5U2</accession>
<evidence type="ECO:0000313" key="3">
    <source>
        <dbReference type="Proteomes" id="UP000541610"/>
    </source>
</evidence>
<organism evidence="2 3">
    <name type="scientific">Perkinsus olseni</name>
    <name type="common">Perkinsus atlanticus</name>
    <dbReference type="NCBI Taxonomy" id="32597"/>
    <lineage>
        <taxon>Eukaryota</taxon>
        <taxon>Sar</taxon>
        <taxon>Alveolata</taxon>
        <taxon>Perkinsozoa</taxon>
        <taxon>Perkinsea</taxon>
        <taxon>Perkinsida</taxon>
        <taxon>Perkinsidae</taxon>
        <taxon>Perkinsus</taxon>
    </lineage>
</organism>
<dbReference type="AlphaFoldDB" id="A0A7J6N5U2"/>
<proteinExistence type="predicted"/>
<dbReference type="Proteomes" id="UP000541610">
    <property type="component" value="Unassembled WGS sequence"/>
</dbReference>
<gene>
    <name evidence="2" type="ORF">FOZ60_015220</name>
</gene>
<feature type="region of interest" description="Disordered" evidence="1">
    <location>
        <begin position="19"/>
        <end position="65"/>
    </location>
</feature>
<comment type="caution">
    <text evidence="2">The sequence shown here is derived from an EMBL/GenBank/DDBJ whole genome shotgun (WGS) entry which is preliminary data.</text>
</comment>
<feature type="region of interest" description="Disordered" evidence="1">
    <location>
        <begin position="149"/>
        <end position="172"/>
    </location>
</feature>
<protein>
    <submittedName>
        <fullName evidence="2">Uncharacterized protein</fullName>
    </submittedName>
</protein>
<name>A0A7J6N5U2_PEROL</name>
<reference evidence="2 3" key="1">
    <citation type="submission" date="2020-04" db="EMBL/GenBank/DDBJ databases">
        <title>Perkinsus olseni comparative genomics.</title>
        <authorList>
            <person name="Bogema D.R."/>
        </authorList>
    </citation>
    <scope>NUCLEOTIDE SEQUENCE [LARGE SCALE GENOMIC DNA]</scope>
    <source>
        <strain evidence="2">00978-12</strain>
    </source>
</reference>
<feature type="region of interest" description="Disordered" evidence="1">
    <location>
        <begin position="89"/>
        <end position="128"/>
    </location>
</feature>
<evidence type="ECO:0000313" key="2">
    <source>
        <dbReference type="EMBL" id="KAF4679302.1"/>
    </source>
</evidence>
<dbReference type="EMBL" id="JABANP010000754">
    <property type="protein sequence ID" value="KAF4679302.1"/>
    <property type="molecule type" value="Genomic_DNA"/>
</dbReference>
<dbReference type="OrthoDB" id="10435055at2759"/>
<feature type="compositionally biased region" description="Basic and acidic residues" evidence="1">
    <location>
        <begin position="105"/>
        <end position="128"/>
    </location>
</feature>
<evidence type="ECO:0000256" key="1">
    <source>
        <dbReference type="SAM" id="MobiDB-lite"/>
    </source>
</evidence>